<evidence type="ECO:0000313" key="3">
    <source>
        <dbReference type="Proteomes" id="UP000765509"/>
    </source>
</evidence>
<keyword evidence="3" id="KW-1185">Reference proteome</keyword>
<feature type="region of interest" description="Disordered" evidence="1">
    <location>
        <begin position="9"/>
        <end position="37"/>
    </location>
</feature>
<dbReference type="Proteomes" id="UP000765509">
    <property type="component" value="Unassembled WGS sequence"/>
</dbReference>
<evidence type="ECO:0000256" key="1">
    <source>
        <dbReference type="SAM" id="MobiDB-lite"/>
    </source>
</evidence>
<dbReference type="AlphaFoldDB" id="A0A9Q3BNR0"/>
<accession>A0A9Q3BNR0</accession>
<reference evidence="2" key="1">
    <citation type="submission" date="2021-03" db="EMBL/GenBank/DDBJ databases">
        <title>Draft genome sequence of rust myrtle Austropuccinia psidii MF-1, a brazilian biotype.</title>
        <authorList>
            <person name="Quecine M.C."/>
            <person name="Pachon D.M.R."/>
            <person name="Bonatelli M.L."/>
            <person name="Correr F.H."/>
            <person name="Franceschini L.M."/>
            <person name="Leite T.F."/>
            <person name="Margarido G.R.A."/>
            <person name="Almeida C.A."/>
            <person name="Ferrarezi J.A."/>
            <person name="Labate C.A."/>
        </authorList>
    </citation>
    <scope>NUCLEOTIDE SEQUENCE</scope>
    <source>
        <strain evidence="2">MF-1</strain>
    </source>
</reference>
<gene>
    <name evidence="2" type="ORF">O181_007805</name>
</gene>
<name>A0A9Q3BNR0_9BASI</name>
<evidence type="ECO:0000313" key="2">
    <source>
        <dbReference type="EMBL" id="MBW0468090.1"/>
    </source>
</evidence>
<dbReference type="EMBL" id="AVOT02001765">
    <property type="protein sequence ID" value="MBW0468090.1"/>
    <property type="molecule type" value="Genomic_DNA"/>
</dbReference>
<organism evidence="2 3">
    <name type="scientific">Austropuccinia psidii MF-1</name>
    <dbReference type="NCBI Taxonomy" id="1389203"/>
    <lineage>
        <taxon>Eukaryota</taxon>
        <taxon>Fungi</taxon>
        <taxon>Dikarya</taxon>
        <taxon>Basidiomycota</taxon>
        <taxon>Pucciniomycotina</taxon>
        <taxon>Pucciniomycetes</taxon>
        <taxon>Pucciniales</taxon>
        <taxon>Sphaerophragmiaceae</taxon>
        <taxon>Austropuccinia</taxon>
    </lineage>
</organism>
<protein>
    <submittedName>
        <fullName evidence="2">Uncharacterized protein</fullName>
    </submittedName>
</protein>
<sequence length="129" mass="15159">MQQMTQIMHNLQAASSSDSSRPPAFKTPSMKAPEFFDGTKPFKFRRFIHFCQLIFHMIWQISLNTERKFSMPPHFSLEELQNGLRPIFQISPIKIQIIFSVLGNYSNPNSSPYLETQMKSEKLKQSWMR</sequence>
<proteinExistence type="predicted"/>
<comment type="caution">
    <text evidence="2">The sequence shown here is derived from an EMBL/GenBank/DDBJ whole genome shotgun (WGS) entry which is preliminary data.</text>
</comment>